<dbReference type="RefSeq" id="XP_008713877.1">
    <property type="nucleotide sequence ID" value="XM_008715655.1"/>
</dbReference>
<organism evidence="4 5">
    <name type="scientific">Cyphellophora europaea (strain CBS 101466)</name>
    <name type="common">Phialophora europaea</name>
    <dbReference type="NCBI Taxonomy" id="1220924"/>
    <lineage>
        <taxon>Eukaryota</taxon>
        <taxon>Fungi</taxon>
        <taxon>Dikarya</taxon>
        <taxon>Ascomycota</taxon>
        <taxon>Pezizomycotina</taxon>
        <taxon>Eurotiomycetes</taxon>
        <taxon>Chaetothyriomycetidae</taxon>
        <taxon>Chaetothyriales</taxon>
        <taxon>Cyphellophoraceae</taxon>
        <taxon>Cyphellophora</taxon>
    </lineage>
</organism>
<feature type="region of interest" description="Disordered" evidence="2">
    <location>
        <begin position="1"/>
        <end position="65"/>
    </location>
</feature>
<proteinExistence type="predicted"/>
<sequence>MSASSPSVISASATSTTNSDLTSHAHATPSSMKMPPPLAPSSNTNASAYPHPSGPAAAPQPLHTSVLPKLDPDFVRLYNEHIANGPAPPTDINIVRQNYSSLYRYATQNPSGVGGIGETVVPGWDKYPGEIGVRVYVPPGEPQGVRKVWPAHFNFHGGGWAVGDLETDAHICHHICAHVPCCVIDIDYRLIPEYPFPIGIMDSLTAVLHILNNHKTFSIDPENVTFGGESSGATIALILNHMLRDFGMSDRLKGVVVGTPTISDVRKYATPEMSPWPSMQESQYAPLLNWEKLKWFDTFKWMSLGSNAGVSQKEQKRDISWFADAMNAPSFENLAPLTWVATAECDPLRDEAEAYAEKCKEAGNNVLLKRFPGVPHPFMHMDRVLKQGREYVEDVITHVRTCLWPDLSKHPNNLPKGGPQPEEKTSTCQPERAEPQGLQQNGFTGTQKEDEDMNDVPTDASA</sequence>
<feature type="compositionally biased region" description="Polar residues" evidence="2">
    <location>
        <begin position="437"/>
        <end position="446"/>
    </location>
</feature>
<dbReference type="InterPro" id="IPR029058">
    <property type="entry name" value="AB_hydrolase_fold"/>
</dbReference>
<dbReference type="InterPro" id="IPR050300">
    <property type="entry name" value="GDXG_lipolytic_enzyme"/>
</dbReference>
<dbReference type="VEuPathDB" id="FungiDB:HMPREF1541_10986"/>
<evidence type="ECO:0000256" key="2">
    <source>
        <dbReference type="SAM" id="MobiDB-lite"/>
    </source>
</evidence>
<reference evidence="4 5" key="1">
    <citation type="submission" date="2013-03" db="EMBL/GenBank/DDBJ databases">
        <title>The Genome Sequence of Phialophora europaea CBS 101466.</title>
        <authorList>
            <consortium name="The Broad Institute Genomics Platform"/>
            <person name="Cuomo C."/>
            <person name="de Hoog S."/>
            <person name="Gorbushina A."/>
            <person name="Walker B."/>
            <person name="Young S.K."/>
            <person name="Zeng Q."/>
            <person name="Gargeya S."/>
            <person name="Fitzgerald M."/>
            <person name="Haas B."/>
            <person name="Abouelleil A."/>
            <person name="Allen A.W."/>
            <person name="Alvarado L."/>
            <person name="Arachchi H.M."/>
            <person name="Berlin A.M."/>
            <person name="Chapman S.B."/>
            <person name="Gainer-Dewar J."/>
            <person name="Goldberg J."/>
            <person name="Griggs A."/>
            <person name="Gujja S."/>
            <person name="Hansen M."/>
            <person name="Howarth C."/>
            <person name="Imamovic A."/>
            <person name="Ireland A."/>
            <person name="Larimer J."/>
            <person name="McCowan C."/>
            <person name="Murphy C."/>
            <person name="Pearson M."/>
            <person name="Poon T.W."/>
            <person name="Priest M."/>
            <person name="Roberts A."/>
            <person name="Saif S."/>
            <person name="Shea T."/>
            <person name="Sisk P."/>
            <person name="Sykes S."/>
            <person name="Wortman J."/>
            <person name="Nusbaum C."/>
            <person name="Birren B."/>
        </authorList>
    </citation>
    <scope>NUCLEOTIDE SEQUENCE [LARGE SCALE GENOMIC DNA]</scope>
    <source>
        <strain evidence="4 5">CBS 101466</strain>
    </source>
</reference>
<dbReference type="SUPFAM" id="SSF53474">
    <property type="entry name" value="alpha/beta-Hydrolases"/>
    <property type="match status" value="1"/>
</dbReference>
<evidence type="ECO:0000259" key="3">
    <source>
        <dbReference type="Pfam" id="PF07859"/>
    </source>
</evidence>
<dbReference type="GO" id="GO:0016787">
    <property type="term" value="F:hydrolase activity"/>
    <property type="evidence" value="ECO:0007669"/>
    <property type="project" value="UniProtKB-KW"/>
</dbReference>
<protein>
    <recommendedName>
        <fullName evidence="3">Alpha/beta hydrolase fold-3 domain-containing protein</fullName>
    </recommendedName>
</protein>
<feature type="compositionally biased region" description="Low complexity" evidence="2">
    <location>
        <begin position="1"/>
        <end position="22"/>
    </location>
</feature>
<dbReference type="PANTHER" id="PTHR48081:SF8">
    <property type="entry name" value="ALPHA_BETA HYDROLASE FOLD-3 DOMAIN-CONTAINING PROTEIN-RELATED"/>
    <property type="match status" value="1"/>
</dbReference>
<dbReference type="eggNOG" id="KOG1515">
    <property type="taxonomic scope" value="Eukaryota"/>
</dbReference>
<dbReference type="HOGENOM" id="CLU_012494_6_2_1"/>
<dbReference type="Gene3D" id="3.40.50.1820">
    <property type="entry name" value="alpha/beta hydrolase"/>
    <property type="match status" value="1"/>
</dbReference>
<feature type="region of interest" description="Disordered" evidence="2">
    <location>
        <begin position="407"/>
        <end position="462"/>
    </location>
</feature>
<dbReference type="EMBL" id="KB822717">
    <property type="protein sequence ID" value="ETN43855.1"/>
    <property type="molecule type" value="Genomic_DNA"/>
</dbReference>
<evidence type="ECO:0000256" key="1">
    <source>
        <dbReference type="ARBA" id="ARBA00022801"/>
    </source>
</evidence>
<name>W2S5G4_CYPE1</name>
<dbReference type="GeneID" id="19978325"/>
<evidence type="ECO:0000313" key="4">
    <source>
        <dbReference type="EMBL" id="ETN43855.1"/>
    </source>
</evidence>
<feature type="domain" description="Alpha/beta hydrolase fold-3" evidence="3">
    <location>
        <begin position="154"/>
        <end position="379"/>
    </location>
</feature>
<accession>W2S5G4</accession>
<dbReference type="OrthoDB" id="408631at2759"/>
<keyword evidence="1" id="KW-0378">Hydrolase</keyword>
<gene>
    <name evidence="4" type="ORF">HMPREF1541_10986</name>
</gene>
<evidence type="ECO:0000313" key="5">
    <source>
        <dbReference type="Proteomes" id="UP000030752"/>
    </source>
</evidence>
<dbReference type="PANTHER" id="PTHR48081">
    <property type="entry name" value="AB HYDROLASE SUPERFAMILY PROTEIN C4A8.06C"/>
    <property type="match status" value="1"/>
</dbReference>
<dbReference type="STRING" id="1220924.W2S5G4"/>
<keyword evidence="5" id="KW-1185">Reference proteome</keyword>
<dbReference type="InParanoid" id="W2S5G4"/>
<dbReference type="Proteomes" id="UP000030752">
    <property type="component" value="Unassembled WGS sequence"/>
</dbReference>
<dbReference type="Pfam" id="PF07859">
    <property type="entry name" value="Abhydrolase_3"/>
    <property type="match status" value="1"/>
</dbReference>
<dbReference type="InterPro" id="IPR013094">
    <property type="entry name" value="AB_hydrolase_3"/>
</dbReference>
<dbReference type="AlphaFoldDB" id="W2S5G4"/>